<dbReference type="EMBL" id="JADINF010000079">
    <property type="protein sequence ID" value="MBO8424026.1"/>
    <property type="molecule type" value="Genomic_DNA"/>
</dbReference>
<gene>
    <name evidence="2" type="ORF">IAB16_03305</name>
</gene>
<dbReference type="Proteomes" id="UP000727857">
    <property type="component" value="Unassembled WGS sequence"/>
</dbReference>
<reference evidence="2" key="2">
    <citation type="journal article" date="2021" name="PeerJ">
        <title>Extensive microbial diversity within the chicken gut microbiome revealed by metagenomics and culture.</title>
        <authorList>
            <person name="Gilroy R."/>
            <person name="Ravi A."/>
            <person name="Getino M."/>
            <person name="Pursley I."/>
            <person name="Horton D.L."/>
            <person name="Alikhan N.F."/>
            <person name="Baker D."/>
            <person name="Gharbi K."/>
            <person name="Hall N."/>
            <person name="Watson M."/>
            <person name="Adriaenssens E.M."/>
            <person name="Foster-Nyarko E."/>
            <person name="Jarju S."/>
            <person name="Secka A."/>
            <person name="Antonio M."/>
            <person name="Oren A."/>
            <person name="Chaudhuri R.R."/>
            <person name="La Ragione R."/>
            <person name="Hildebrand F."/>
            <person name="Pallen M.J."/>
        </authorList>
    </citation>
    <scope>NUCLEOTIDE SEQUENCE</scope>
    <source>
        <strain evidence="2">517</strain>
    </source>
</reference>
<dbReference type="AlphaFoldDB" id="A0A940DGK5"/>
<organism evidence="2 3">
    <name type="scientific">Candidatus Stercoripulliclostridium pullicola</name>
    <dbReference type="NCBI Taxonomy" id="2840953"/>
    <lineage>
        <taxon>Bacteria</taxon>
        <taxon>Bacillati</taxon>
        <taxon>Bacillota</taxon>
        <taxon>Clostridia</taxon>
        <taxon>Eubacteriales</taxon>
        <taxon>Candidatus Stercoripulliclostridium</taxon>
    </lineage>
</organism>
<evidence type="ECO:0000313" key="3">
    <source>
        <dbReference type="Proteomes" id="UP000727857"/>
    </source>
</evidence>
<name>A0A940DGK5_9FIRM</name>
<evidence type="ECO:0000313" key="2">
    <source>
        <dbReference type="EMBL" id="MBO8424026.1"/>
    </source>
</evidence>
<evidence type="ECO:0000256" key="1">
    <source>
        <dbReference type="SAM" id="MobiDB-lite"/>
    </source>
</evidence>
<comment type="caution">
    <text evidence="2">The sequence shown here is derived from an EMBL/GenBank/DDBJ whole genome shotgun (WGS) entry which is preliminary data.</text>
</comment>
<protein>
    <submittedName>
        <fullName evidence="2">Uncharacterized protein</fullName>
    </submittedName>
</protein>
<accession>A0A940DGK5</accession>
<proteinExistence type="predicted"/>
<sequence length="62" mass="7285">MSRKKKNTTGIPDYEIDSLARALLPAIQSLFETEEGKREFEEWKAEKQKRQLNTKLNKKESC</sequence>
<feature type="region of interest" description="Disordered" evidence="1">
    <location>
        <begin position="42"/>
        <end position="62"/>
    </location>
</feature>
<reference evidence="2" key="1">
    <citation type="submission" date="2020-10" db="EMBL/GenBank/DDBJ databases">
        <authorList>
            <person name="Gilroy R."/>
        </authorList>
    </citation>
    <scope>NUCLEOTIDE SEQUENCE</scope>
    <source>
        <strain evidence="2">517</strain>
    </source>
</reference>